<dbReference type="EMBL" id="SRMQ01000008">
    <property type="protein sequence ID" value="TGJ76143.1"/>
    <property type="molecule type" value="Genomic_DNA"/>
</dbReference>
<proteinExistence type="predicted"/>
<gene>
    <name evidence="3" type="ORF">CAGA_18640</name>
</gene>
<evidence type="ECO:0000256" key="1">
    <source>
        <dbReference type="SAM" id="Coils"/>
    </source>
</evidence>
<comment type="caution">
    <text evidence="3">The sequence shown here is derived from an EMBL/GenBank/DDBJ whole genome shotgun (WGS) entry which is preliminary data.</text>
</comment>
<dbReference type="RefSeq" id="WP_135660100.1">
    <property type="nucleotide sequence ID" value="NZ_SRMQ01000008.1"/>
</dbReference>
<evidence type="ECO:0000256" key="2">
    <source>
        <dbReference type="SAM" id="Phobius"/>
    </source>
</evidence>
<sequence>MDMQAITNLITTVGFPIVCCLGLGWFMVKYINQQREDNVNRENKLLEQIDKQNEVLVSINSNMDKMSSTLESMNQRLDVLEQKVESK</sequence>
<dbReference type="OrthoDB" id="1937822at2"/>
<keyword evidence="2" id="KW-1133">Transmembrane helix</keyword>
<evidence type="ECO:0000313" key="4">
    <source>
        <dbReference type="Proteomes" id="UP000297714"/>
    </source>
</evidence>
<name>A0A4Z0YBG6_9FIRM</name>
<reference evidence="3 4" key="1">
    <citation type="submission" date="2019-04" db="EMBL/GenBank/DDBJ databases">
        <authorList>
            <person name="Poehlein A."/>
            <person name="Bengelsdorf F.R."/>
            <person name="Duerre P."/>
            <person name="Daniel R."/>
        </authorList>
    </citation>
    <scope>NUCLEOTIDE SEQUENCE [LARGE SCALE GENOMIC DNA]</scope>
    <source>
        <strain evidence="3 4">BS-1</strain>
    </source>
</reference>
<keyword evidence="4" id="KW-1185">Reference proteome</keyword>
<keyword evidence="2" id="KW-0472">Membrane</keyword>
<feature type="coiled-coil region" evidence="1">
    <location>
        <begin position="32"/>
        <end position="83"/>
    </location>
</feature>
<keyword evidence="1" id="KW-0175">Coiled coil</keyword>
<accession>A0A4Z0YBG6</accession>
<evidence type="ECO:0008006" key="5">
    <source>
        <dbReference type="Google" id="ProtNLM"/>
    </source>
</evidence>
<dbReference type="Proteomes" id="UP000297714">
    <property type="component" value="Unassembled WGS sequence"/>
</dbReference>
<protein>
    <recommendedName>
        <fullName evidence="5">Holin</fullName>
    </recommendedName>
</protein>
<evidence type="ECO:0000313" key="3">
    <source>
        <dbReference type="EMBL" id="TGJ76143.1"/>
    </source>
</evidence>
<keyword evidence="2" id="KW-0812">Transmembrane</keyword>
<dbReference type="AlphaFoldDB" id="A0A4Z0YBG6"/>
<organism evidence="3 4">
    <name type="scientific">Caproiciproducens galactitolivorans</name>
    <dbReference type="NCBI Taxonomy" id="642589"/>
    <lineage>
        <taxon>Bacteria</taxon>
        <taxon>Bacillati</taxon>
        <taxon>Bacillota</taxon>
        <taxon>Clostridia</taxon>
        <taxon>Eubacteriales</taxon>
        <taxon>Acutalibacteraceae</taxon>
        <taxon>Caproiciproducens</taxon>
    </lineage>
</organism>
<feature type="transmembrane region" description="Helical" evidence="2">
    <location>
        <begin position="6"/>
        <end position="28"/>
    </location>
</feature>